<dbReference type="InterPro" id="IPR036390">
    <property type="entry name" value="WH_DNA-bd_sf"/>
</dbReference>
<dbReference type="InterPro" id="IPR036634">
    <property type="entry name" value="PRD_sf"/>
</dbReference>
<keyword evidence="2" id="KW-0677">Repeat</keyword>
<dbReference type="Pfam" id="PF00874">
    <property type="entry name" value="PRD"/>
    <property type="match status" value="1"/>
</dbReference>
<dbReference type="InterPro" id="IPR013011">
    <property type="entry name" value="PTS_EIIB_2"/>
</dbReference>
<dbReference type="SUPFAM" id="SSF63520">
    <property type="entry name" value="PTS-regulatory domain, PRD"/>
    <property type="match status" value="1"/>
</dbReference>
<dbReference type="InterPro" id="IPR011608">
    <property type="entry name" value="PRD"/>
</dbReference>
<dbReference type="PROSITE" id="PS51094">
    <property type="entry name" value="PTS_EIIA_TYPE_2"/>
    <property type="match status" value="1"/>
</dbReference>
<dbReference type="SUPFAM" id="SSF46785">
    <property type="entry name" value="Winged helix' DNA-binding domain"/>
    <property type="match status" value="1"/>
</dbReference>
<evidence type="ECO:0000259" key="5">
    <source>
        <dbReference type="PROSITE" id="PS51094"/>
    </source>
</evidence>
<keyword evidence="4" id="KW-0804">Transcription</keyword>
<dbReference type="CDD" id="cd05568">
    <property type="entry name" value="PTS_IIB_bgl_like"/>
    <property type="match status" value="1"/>
</dbReference>
<dbReference type="Gene3D" id="1.10.10.10">
    <property type="entry name" value="Winged helix-like DNA-binding domain superfamily/Winged helix DNA-binding domain"/>
    <property type="match status" value="1"/>
</dbReference>
<dbReference type="InterPro" id="IPR050661">
    <property type="entry name" value="BglG_antiterminators"/>
</dbReference>
<dbReference type="Gene3D" id="1.10.1790.10">
    <property type="entry name" value="PRD domain"/>
    <property type="match status" value="1"/>
</dbReference>
<reference evidence="8 9" key="1">
    <citation type="submission" date="2024-04" db="EMBL/GenBank/DDBJ databases">
        <title>draft genome sequnece of Paenibacillus filicis.</title>
        <authorList>
            <person name="Kim D.-U."/>
        </authorList>
    </citation>
    <scope>NUCLEOTIDE SEQUENCE [LARGE SCALE GENOMIC DNA]</scope>
    <source>
        <strain evidence="8 9">KACC14197</strain>
    </source>
</reference>
<feature type="domain" description="PTS EIIB type-2" evidence="6">
    <location>
        <begin position="412"/>
        <end position="501"/>
    </location>
</feature>
<feature type="domain" description="PTS EIIA type-2" evidence="5">
    <location>
        <begin position="532"/>
        <end position="676"/>
    </location>
</feature>
<dbReference type="Gene3D" id="3.40.50.2300">
    <property type="match status" value="1"/>
</dbReference>
<evidence type="ECO:0000259" key="7">
    <source>
        <dbReference type="PROSITE" id="PS51372"/>
    </source>
</evidence>
<dbReference type="InterPro" id="IPR013196">
    <property type="entry name" value="HTH_11"/>
</dbReference>
<evidence type="ECO:0000259" key="6">
    <source>
        <dbReference type="PROSITE" id="PS51099"/>
    </source>
</evidence>
<keyword evidence="9" id="KW-1185">Reference proteome</keyword>
<protein>
    <submittedName>
        <fullName evidence="8">BglG family transcription antiterminator</fullName>
    </submittedName>
</protein>
<dbReference type="InterPro" id="IPR036388">
    <property type="entry name" value="WH-like_DNA-bd_sf"/>
</dbReference>
<keyword evidence="1" id="KW-0808">Transferase</keyword>
<dbReference type="SUPFAM" id="SSF55804">
    <property type="entry name" value="Phoshotransferase/anion transport protein"/>
    <property type="match status" value="1"/>
</dbReference>
<dbReference type="EMBL" id="JBBPCC010000002">
    <property type="protein sequence ID" value="MEK8127249.1"/>
    <property type="molecule type" value="Genomic_DNA"/>
</dbReference>
<comment type="caution">
    <text evidence="8">The sequence shown here is derived from an EMBL/GenBank/DDBJ whole genome shotgun (WGS) entry which is preliminary data.</text>
</comment>
<dbReference type="PANTHER" id="PTHR30185">
    <property type="entry name" value="CRYPTIC BETA-GLUCOSIDE BGL OPERON ANTITERMINATOR"/>
    <property type="match status" value="1"/>
</dbReference>
<dbReference type="PROSITE" id="PS51099">
    <property type="entry name" value="PTS_EIIB_TYPE_2"/>
    <property type="match status" value="1"/>
</dbReference>
<dbReference type="InterPro" id="IPR016152">
    <property type="entry name" value="PTrfase/Anion_transptr"/>
</dbReference>
<feature type="domain" description="PRD" evidence="7">
    <location>
        <begin position="303"/>
        <end position="408"/>
    </location>
</feature>
<organism evidence="8 9">
    <name type="scientific">Paenibacillus filicis</name>
    <dbReference type="NCBI Taxonomy" id="669464"/>
    <lineage>
        <taxon>Bacteria</taxon>
        <taxon>Bacillati</taxon>
        <taxon>Bacillota</taxon>
        <taxon>Bacilli</taxon>
        <taxon>Bacillales</taxon>
        <taxon>Paenibacillaceae</taxon>
        <taxon>Paenibacillus</taxon>
    </lineage>
</organism>
<gene>
    <name evidence="8" type="ORF">WMW72_04915</name>
</gene>
<evidence type="ECO:0000256" key="4">
    <source>
        <dbReference type="ARBA" id="ARBA00023163"/>
    </source>
</evidence>
<name>A0ABU9DEE8_9BACL</name>
<dbReference type="PROSITE" id="PS51372">
    <property type="entry name" value="PRD_2"/>
    <property type="match status" value="1"/>
</dbReference>
<evidence type="ECO:0000256" key="3">
    <source>
        <dbReference type="ARBA" id="ARBA00023015"/>
    </source>
</evidence>
<evidence type="ECO:0000256" key="1">
    <source>
        <dbReference type="ARBA" id="ARBA00022679"/>
    </source>
</evidence>
<dbReference type="SUPFAM" id="SSF52794">
    <property type="entry name" value="PTS system IIB component-like"/>
    <property type="match status" value="1"/>
</dbReference>
<dbReference type="Gene3D" id="3.40.930.10">
    <property type="entry name" value="Mannitol-specific EII, Chain A"/>
    <property type="match status" value="1"/>
</dbReference>
<evidence type="ECO:0000256" key="2">
    <source>
        <dbReference type="ARBA" id="ARBA00022737"/>
    </source>
</evidence>
<dbReference type="PANTHER" id="PTHR30185:SF18">
    <property type="entry name" value="TRANSCRIPTIONAL REGULATOR MTLR"/>
    <property type="match status" value="1"/>
</dbReference>
<dbReference type="InterPro" id="IPR002178">
    <property type="entry name" value="PTS_EIIA_type-2_dom"/>
</dbReference>
<dbReference type="RefSeq" id="WP_341414303.1">
    <property type="nucleotide sequence ID" value="NZ_JBBPCC010000002.1"/>
</dbReference>
<evidence type="ECO:0000313" key="9">
    <source>
        <dbReference type="Proteomes" id="UP001469365"/>
    </source>
</evidence>
<dbReference type="InterPro" id="IPR036095">
    <property type="entry name" value="PTS_EIIB-like_sf"/>
</dbReference>
<dbReference type="Pfam" id="PF00359">
    <property type="entry name" value="PTS_EIIA_2"/>
    <property type="match status" value="1"/>
</dbReference>
<proteinExistence type="predicted"/>
<accession>A0ABU9DEE8</accession>
<dbReference type="Pfam" id="PF08279">
    <property type="entry name" value="HTH_11"/>
    <property type="match status" value="1"/>
</dbReference>
<dbReference type="Proteomes" id="UP001469365">
    <property type="component" value="Unassembled WGS sequence"/>
</dbReference>
<keyword evidence="3" id="KW-0805">Transcription regulation</keyword>
<sequence>MIVSNRQRRILEALLKRQGEITAGEIAEEQQISTRTVHREMQELEPLLAENRLSLIRKSGIGISIQGHEEDVARFRSLLSGSISVTFSAGERKAMILCRLLTEAEPVKLYALAHALNAAIPTVTRDLDELEPLLRKQELELIRRRGYGVELAGDEPAKRSLIASMAQHYLDESDLFGALSESSSSGPVTRELLRLVGKDHVLAIEQLLWQMEEDWPNRLSETLYTRLLLQLSVAVTRMREQHWVHSPPEEDAEAEASAYSPKLRRFAETFGLDWPEAEKAYAQRLLDDAKAEAFADSATLLDKYGVTLAEEAVSLIRGVGERMDIPFHKDRSLLDGLIRHLGPALERLRSGELPRNPLLPQLKKDYAPLFAAVRVAVDEAGLDMDVPDEEIGYLVMHFGASVERWKLFPRSLRALLVCTSGIGSSKLLAVRINKEIPQIELIGHYSWYEAARIPQDRYDLIISTVDLPVEPERYIKLSPLLTREETEKLRAYITKISASSHAPPSVALGQSGPLERLKRVSAYTSAIVQVLDPFEVHTLDLGNRSRHLRAVLTAILDQVSSKGNVQNSEPVLEQLIQREMQGSQLIADTKLALFHTRSEWVEKPFLSLFRLTRPLLLGEEGTSEVRQILLMLAPRSLARPGLEVLSEISALLLLPEMIRLMEQADAEAIKAFISQELEDFIKTKENGENPI</sequence>
<evidence type="ECO:0000313" key="8">
    <source>
        <dbReference type="EMBL" id="MEK8127249.1"/>
    </source>
</evidence>